<dbReference type="EMBL" id="KE647232">
    <property type="protein sequence ID" value="EQB60810.1"/>
    <property type="molecule type" value="Genomic_DNA"/>
</dbReference>
<name>T0MIJ0_9MICR</name>
<gene>
    <name evidence="2" type="ORF">NAPIS_ORF01595</name>
</gene>
<dbReference type="Proteomes" id="UP000053780">
    <property type="component" value="Unassembled WGS sequence"/>
</dbReference>
<dbReference type="SUPFAM" id="SSF101447">
    <property type="entry name" value="Formin homology 2 domain (FH2 domain)"/>
    <property type="match status" value="1"/>
</dbReference>
<dbReference type="Gene3D" id="1.20.58.2220">
    <property type="entry name" value="Formin, FH2 domain"/>
    <property type="match status" value="1"/>
</dbReference>
<evidence type="ECO:0000259" key="1">
    <source>
        <dbReference type="PROSITE" id="PS51444"/>
    </source>
</evidence>
<dbReference type="PROSITE" id="PS51444">
    <property type="entry name" value="FH2"/>
    <property type="match status" value="1"/>
</dbReference>
<evidence type="ECO:0000313" key="3">
    <source>
        <dbReference type="Proteomes" id="UP000053780"/>
    </source>
</evidence>
<dbReference type="AlphaFoldDB" id="T0MIJ0"/>
<protein>
    <submittedName>
        <fullName evidence="2">Formin-like protein</fullName>
    </submittedName>
</protein>
<proteinExistence type="predicted"/>
<dbReference type="Pfam" id="PF02181">
    <property type="entry name" value="FH2"/>
    <property type="match status" value="1"/>
</dbReference>
<organism evidence="2 3">
    <name type="scientific">Vairimorpha apis BRL 01</name>
    <dbReference type="NCBI Taxonomy" id="1037528"/>
    <lineage>
        <taxon>Eukaryota</taxon>
        <taxon>Fungi</taxon>
        <taxon>Fungi incertae sedis</taxon>
        <taxon>Microsporidia</taxon>
        <taxon>Nosematidae</taxon>
        <taxon>Vairimorpha</taxon>
    </lineage>
</organism>
<reference evidence="2 3" key="1">
    <citation type="journal article" date="2013" name="BMC Genomics">
        <title>Genome sequencing and comparative genomics of honey bee microsporidia, Nosema apis reveal novel insights into host-parasite interactions.</title>
        <authorList>
            <person name="Chen Yp."/>
            <person name="Pettis J.S."/>
            <person name="Zhao Y."/>
            <person name="Liu X."/>
            <person name="Tallon L.J."/>
            <person name="Sadzewicz L.D."/>
            <person name="Li R."/>
            <person name="Zheng H."/>
            <person name="Huang S."/>
            <person name="Zhang X."/>
            <person name="Hamilton M.C."/>
            <person name="Pernal S.F."/>
            <person name="Melathopoulos A.P."/>
            <person name="Yan X."/>
            <person name="Evans J.D."/>
        </authorList>
    </citation>
    <scope>NUCLEOTIDE SEQUENCE [LARGE SCALE GENOMIC DNA]</scope>
    <source>
        <strain evidence="2 3">BRL 01</strain>
    </source>
</reference>
<dbReference type="OrthoDB" id="5632at2759"/>
<sequence length="248" mass="29791">MFPTYEEAYMLATSEFDKLSYEEKTMLKFSKLTEVNKLVKILIFERKFFDEIFLLEELLDKFRYTFEKLINSEEIKILLKMLLDLGNMINSDFLGRTKKLSGFKLSSINLFFDYKGQNDYNLFKYLMECIDDKNMIENLIKDFKYLDFVRKEHLSKIKDKINFFIIQYSENLEIFYSLEYDKETFKNFLVFVSDKLDDIKIKYEECVIQANKIKIMFDENDKKNVIEILDNIGTLISKVINYKNSSNV</sequence>
<accession>T0MIJ0</accession>
<evidence type="ECO:0000313" key="2">
    <source>
        <dbReference type="EMBL" id="EQB60810.1"/>
    </source>
</evidence>
<keyword evidence="3" id="KW-1185">Reference proteome</keyword>
<dbReference type="VEuPathDB" id="MicrosporidiaDB:NAPIS_ORF01595"/>
<feature type="domain" description="FH2" evidence="1">
    <location>
        <begin position="1"/>
        <end position="248"/>
    </location>
</feature>
<dbReference type="InterPro" id="IPR015425">
    <property type="entry name" value="FH2_Formin"/>
</dbReference>
<dbReference type="InterPro" id="IPR042201">
    <property type="entry name" value="FH2_Formin_sf"/>
</dbReference>
<dbReference type="HOGENOM" id="CLU_1120427_0_0_1"/>